<dbReference type="PROSITE" id="PS00675">
    <property type="entry name" value="SIGMA54_INTERACT_1"/>
    <property type="match status" value="1"/>
</dbReference>
<keyword evidence="2" id="KW-0067">ATP-binding</keyword>
<dbReference type="InterPro" id="IPR025944">
    <property type="entry name" value="Sigma_54_int_dom_CS"/>
</dbReference>
<gene>
    <name evidence="8" type="ORF">RBB77_01555</name>
</gene>
<evidence type="ECO:0000259" key="6">
    <source>
        <dbReference type="PROSITE" id="PS50045"/>
    </source>
</evidence>
<dbReference type="InterPro" id="IPR002078">
    <property type="entry name" value="Sigma_54_int"/>
</dbReference>
<dbReference type="InterPro" id="IPR027417">
    <property type="entry name" value="P-loop_NTPase"/>
</dbReference>
<dbReference type="PROSITE" id="PS00688">
    <property type="entry name" value="SIGMA54_INTERACT_3"/>
    <property type="match status" value="1"/>
</dbReference>
<dbReference type="PROSITE" id="PS50110">
    <property type="entry name" value="RESPONSE_REGULATORY"/>
    <property type="match status" value="1"/>
</dbReference>
<feature type="domain" description="Sigma-54 factor interaction" evidence="6">
    <location>
        <begin position="108"/>
        <end position="337"/>
    </location>
</feature>
<evidence type="ECO:0000313" key="8">
    <source>
        <dbReference type="EMBL" id="XCB33595.1"/>
    </source>
</evidence>
<dbReference type="PANTHER" id="PTHR32071:SF99">
    <property type="entry name" value="TRANSCRIPTIONAL REGULATORY PROTEIN"/>
    <property type="match status" value="1"/>
</dbReference>
<dbReference type="InterPro" id="IPR002197">
    <property type="entry name" value="HTH_Fis"/>
</dbReference>
<dbReference type="SUPFAM" id="SSF52540">
    <property type="entry name" value="P-loop containing nucleoside triphosphate hydrolases"/>
    <property type="match status" value="1"/>
</dbReference>
<reference evidence="8" key="1">
    <citation type="submission" date="2023-08" db="EMBL/GenBank/DDBJ databases">
        <authorList>
            <person name="Messyasz A."/>
            <person name="Mannisto M.K."/>
            <person name="Kerkhof L.J."/>
            <person name="Haggblom M."/>
        </authorList>
    </citation>
    <scope>NUCLEOTIDE SEQUENCE</scope>
    <source>
        <strain evidence="8">X5P6</strain>
    </source>
</reference>
<reference evidence="8" key="2">
    <citation type="journal article" date="2024" name="Environ. Microbiol.">
        <title>Genome analysis and description of Tunturibacter gen. nov. expands the diversity of Terriglobia in tundra soils.</title>
        <authorList>
            <person name="Messyasz A."/>
            <person name="Mannisto M.K."/>
            <person name="Kerkhof L.J."/>
            <person name="Haggblom M.M."/>
        </authorList>
    </citation>
    <scope>NUCLEOTIDE SEQUENCE</scope>
    <source>
        <strain evidence="8">X5P6</strain>
    </source>
</reference>
<evidence type="ECO:0000259" key="7">
    <source>
        <dbReference type="PROSITE" id="PS50110"/>
    </source>
</evidence>
<dbReference type="EMBL" id="CP132942">
    <property type="protein sequence ID" value="XCB33595.1"/>
    <property type="molecule type" value="Genomic_DNA"/>
</dbReference>
<name>A0AAU7ZRP6_9BACT</name>
<dbReference type="GO" id="GO:0000160">
    <property type="term" value="P:phosphorelay signal transduction system"/>
    <property type="evidence" value="ECO:0007669"/>
    <property type="project" value="InterPro"/>
</dbReference>
<dbReference type="Gene3D" id="1.10.10.60">
    <property type="entry name" value="Homeodomain-like"/>
    <property type="match status" value="1"/>
</dbReference>
<evidence type="ECO:0000256" key="1">
    <source>
        <dbReference type="ARBA" id="ARBA00022741"/>
    </source>
</evidence>
<dbReference type="InterPro" id="IPR025662">
    <property type="entry name" value="Sigma_54_int_dom_ATP-bd_1"/>
</dbReference>
<accession>A0AAU7ZRP6</accession>
<dbReference type="SMART" id="SM00382">
    <property type="entry name" value="AAA"/>
    <property type="match status" value="1"/>
</dbReference>
<organism evidence="8">
    <name type="scientific">Tunturiibacter psychrotolerans</name>
    <dbReference type="NCBI Taxonomy" id="3069686"/>
    <lineage>
        <taxon>Bacteria</taxon>
        <taxon>Pseudomonadati</taxon>
        <taxon>Acidobacteriota</taxon>
        <taxon>Terriglobia</taxon>
        <taxon>Terriglobales</taxon>
        <taxon>Acidobacteriaceae</taxon>
        <taxon>Tunturiibacter</taxon>
    </lineage>
</organism>
<dbReference type="PROSITE" id="PS50045">
    <property type="entry name" value="SIGMA54_INTERACT_4"/>
    <property type="match status" value="1"/>
</dbReference>
<dbReference type="InterPro" id="IPR003593">
    <property type="entry name" value="AAA+_ATPase"/>
</dbReference>
<protein>
    <submittedName>
        <fullName evidence="8">Sigma-54 dependent transcriptional regulator</fullName>
    </submittedName>
</protein>
<dbReference type="Pfam" id="PF02954">
    <property type="entry name" value="HTH_8"/>
    <property type="match status" value="1"/>
</dbReference>
<dbReference type="Gene3D" id="1.10.8.60">
    <property type="match status" value="1"/>
</dbReference>
<dbReference type="InterPro" id="IPR009057">
    <property type="entry name" value="Homeodomain-like_sf"/>
</dbReference>
<evidence type="ECO:0000256" key="5">
    <source>
        <dbReference type="PROSITE-ProRule" id="PRU00169"/>
    </source>
</evidence>
<dbReference type="GO" id="GO:0006355">
    <property type="term" value="P:regulation of DNA-templated transcription"/>
    <property type="evidence" value="ECO:0007669"/>
    <property type="project" value="InterPro"/>
</dbReference>
<dbReference type="KEGG" id="tpsc:RBB77_01555"/>
<dbReference type="Gene3D" id="3.40.50.300">
    <property type="entry name" value="P-loop containing nucleotide triphosphate hydrolases"/>
    <property type="match status" value="1"/>
</dbReference>
<dbReference type="RefSeq" id="WP_353064433.1">
    <property type="nucleotide sequence ID" value="NZ_CP132942.1"/>
</dbReference>
<dbReference type="AlphaFoldDB" id="A0AAU7ZRP6"/>
<dbReference type="SUPFAM" id="SSF46689">
    <property type="entry name" value="Homeodomain-like"/>
    <property type="match status" value="1"/>
</dbReference>
<dbReference type="FunFam" id="3.40.50.300:FF:000006">
    <property type="entry name" value="DNA-binding transcriptional regulator NtrC"/>
    <property type="match status" value="1"/>
</dbReference>
<dbReference type="CDD" id="cd00009">
    <property type="entry name" value="AAA"/>
    <property type="match status" value="1"/>
</dbReference>
<dbReference type="InterPro" id="IPR001789">
    <property type="entry name" value="Sig_transdc_resp-reg_receiver"/>
</dbReference>
<keyword evidence="1" id="KW-0547">Nucleotide-binding</keyword>
<keyword evidence="3" id="KW-0805">Transcription regulation</keyword>
<evidence type="ECO:0000256" key="2">
    <source>
        <dbReference type="ARBA" id="ARBA00022840"/>
    </source>
</evidence>
<proteinExistence type="predicted"/>
<dbReference type="Pfam" id="PF25601">
    <property type="entry name" value="AAA_lid_14"/>
    <property type="match status" value="1"/>
</dbReference>
<sequence length="413" mass="45170">MISDVAQVTGALEDTSVALIVLNGSEQFCQPFFRFLADLRSSKATVPPLVILAGDSSEGFAISSLRAGAVEYLREPIELATLAQCISRFVPECTTQPKETALTGGEVLVGNSPVLQALRTQIRLVAASDCNVLITGETGTGKELVAQLIHRNSRRNKNPLVCFNCAAIPDTLLESELFGYERGAFTGAAAANQGKLMAANRGSVFFDEIGDMSPLAQAKVLRAIETKEVQRLGATRKHETDIRILAATHHNLDELASANTFRRDLYFRLNVGRIYLPPLRERKVDIAGLVDCMIVDLNKRLGRRVEGATSAIVRRLAQYDWPGNVRELKNVIERVFIMRESGRISEDDLSFVLPERKPPAASSLDEEIHSLRKALATCNGNKSKAAETLNCSRMTLYRKLAKCGLSKQDAAGI</sequence>
<dbReference type="GO" id="GO:0043565">
    <property type="term" value="F:sequence-specific DNA binding"/>
    <property type="evidence" value="ECO:0007669"/>
    <property type="project" value="InterPro"/>
</dbReference>
<feature type="domain" description="Response regulatory" evidence="7">
    <location>
        <begin position="1"/>
        <end position="90"/>
    </location>
</feature>
<dbReference type="GO" id="GO:0005524">
    <property type="term" value="F:ATP binding"/>
    <property type="evidence" value="ECO:0007669"/>
    <property type="project" value="UniProtKB-KW"/>
</dbReference>
<dbReference type="InterPro" id="IPR058031">
    <property type="entry name" value="AAA_lid_NorR"/>
</dbReference>
<dbReference type="PANTHER" id="PTHR32071">
    <property type="entry name" value="TRANSCRIPTIONAL REGULATORY PROTEIN"/>
    <property type="match status" value="1"/>
</dbReference>
<comment type="caution">
    <text evidence="5">Lacks conserved residue(s) required for the propagation of feature annotation.</text>
</comment>
<evidence type="ECO:0000256" key="3">
    <source>
        <dbReference type="ARBA" id="ARBA00023015"/>
    </source>
</evidence>
<keyword evidence="4" id="KW-0804">Transcription</keyword>
<evidence type="ECO:0000256" key="4">
    <source>
        <dbReference type="ARBA" id="ARBA00023163"/>
    </source>
</evidence>
<dbReference type="Pfam" id="PF00158">
    <property type="entry name" value="Sigma54_activat"/>
    <property type="match status" value="1"/>
</dbReference>
<dbReference type="PRINTS" id="PR01590">
    <property type="entry name" value="HTHFIS"/>
</dbReference>